<feature type="compositionally biased region" description="Polar residues" evidence="10">
    <location>
        <begin position="1303"/>
        <end position="1327"/>
    </location>
</feature>
<evidence type="ECO:0000313" key="16">
    <source>
        <dbReference type="RefSeq" id="XP_017661949.1"/>
    </source>
</evidence>
<dbReference type="GO" id="GO:0030154">
    <property type="term" value="P:cell differentiation"/>
    <property type="evidence" value="ECO:0007669"/>
    <property type="project" value="UniProtKB-KW"/>
</dbReference>
<evidence type="ECO:0000256" key="8">
    <source>
        <dbReference type="ARBA" id="ARBA00034103"/>
    </source>
</evidence>
<name>A0A6J0GJE4_9PASS</name>
<feature type="domain" description="C2" evidence="11">
    <location>
        <begin position="1466"/>
        <end position="1584"/>
    </location>
</feature>
<evidence type="ECO:0000256" key="3">
    <source>
        <dbReference type="ARBA" id="ARBA00022737"/>
    </source>
</evidence>
<feature type="compositionally biased region" description="Pro residues" evidence="10">
    <location>
        <begin position="13"/>
        <end position="23"/>
    </location>
</feature>
<keyword evidence="7" id="KW-0770">Synapse</keyword>
<dbReference type="InterPro" id="IPR017455">
    <property type="entry name" value="Znf_FYVE-rel"/>
</dbReference>
<dbReference type="FunFam" id="3.30.40.10:FF:000546">
    <property type="entry name" value="Regulating synaptic membrane exocytosis 1"/>
    <property type="match status" value="1"/>
</dbReference>
<dbReference type="GO" id="GO:0042734">
    <property type="term" value="C:presynaptic membrane"/>
    <property type="evidence" value="ECO:0007669"/>
    <property type="project" value="TreeGrafter"/>
</dbReference>
<feature type="compositionally biased region" description="Basic and acidic residues" evidence="10">
    <location>
        <begin position="1235"/>
        <end position="1255"/>
    </location>
</feature>
<feature type="region of interest" description="Disordered" evidence="10">
    <location>
        <begin position="215"/>
        <end position="574"/>
    </location>
</feature>
<dbReference type="PANTHER" id="PTHR12157:SF15">
    <property type="entry name" value="REGULATING SYNAPTIC MEMBRANE EXOCYTOSIS PROTEIN 2"/>
    <property type="match status" value="1"/>
</dbReference>
<keyword evidence="6" id="KW-0862">Zinc</keyword>
<evidence type="ECO:0000256" key="9">
    <source>
        <dbReference type="PROSITE-ProRule" id="PRU00091"/>
    </source>
</evidence>
<gene>
    <name evidence="16" type="primary">RIMS2</name>
</gene>
<dbReference type="FunFam" id="2.60.40.150:FF:000003">
    <property type="entry name" value="Regulating synaptic membrane exocytosis protein 2"/>
    <property type="match status" value="1"/>
</dbReference>
<feature type="domain" description="C2" evidence="11">
    <location>
        <begin position="785"/>
        <end position="908"/>
    </location>
</feature>
<dbReference type="Gene3D" id="2.60.40.150">
    <property type="entry name" value="C2 domain"/>
    <property type="match status" value="2"/>
</dbReference>
<dbReference type="GO" id="GO:0048167">
    <property type="term" value="P:regulation of synaptic plasticity"/>
    <property type="evidence" value="ECO:0007669"/>
    <property type="project" value="TreeGrafter"/>
</dbReference>
<keyword evidence="2" id="KW-0479">Metal-binding</keyword>
<feature type="compositionally biased region" description="Basic and acidic residues" evidence="10">
    <location>
        <begin position="393"/>
        <end position="412"/>
    </location>
</feature>
<dbReference type="GO" id="GO:2000300">
    <property type="term" value="P:regulation of synaptic vesicle exocytosis"/>
    <property type="evidence" value="ECO:0007669"/>
    <property type="project" value="TreeGrafter"/>
</dbReference>
<feature type="compositionally biased region" description="Basic and acidic residues" evidence="10">
    <location>
        <begin position="1191"/>
        <end position="1205"/>
    </location>
</feature>
<dbReference type="InterPro" id="IPR010911">
    <property type="entry name" value="Rab_BD"/>
</dbReference>
<dbReference type="GO" id="GO:0050806">
    <property type="term" value="P:positive regulation of synaptic transmission"/>
    <property type="evidence" value="ECO:0007669"/>
    <property type="project" value="TreeGrafter"/>
</dbReference>
<proteinExistence type="predicted"/>
<evidence type="ECO:0000256" key="4">
    <source>
        <dbReference type="ARBA" id="ARBA00022771"/>
    </source>
</evidence>
<dbReference type="GO" id="GO:0031267">
    <property type="term" value="F:small GTPase binding"/>
    <property type="evidence" value="ECO:0007669"/>
    <property type="project" value="InterPro"/>
</dbReference>
<organism evidence="15 16">
    <name type="scientific">Lepidothrix coronata</name>
    <name type="common">blue-crowned manakin</name>
    <dbReference type="NCBI Taxonomy" id="321398"/>
    <lineage>
        <taxon>Eukaryota</taxon>
        <taxon>Metazoa</taxon>
        <taxon>Chordata</taxon>
        <taxon>Craniata</taxon>
        <taxon>Vertebrata</taxon>
        <taxon>Euteleostomi</taxon>
        <taxon>Archelosauria</taxon>
        <taxon>Archosauria</taxon>
        <taxon>Dinosauria</taxon>
        <taxon>Saurischia</taxon>
        <taxon>Theropoda</taxon>
        <taxon>Coelurosauria</taxon>
        <taxon>Aves</taxon>
        <taxon>Neognathae</taxon>
        <taxon>Neoaves</taxon>
        <taxon>Telluraves</taxon>
        <taxon>Australaves</taxon>
        <taxon>Passeriformes</taxon>
        <taxon>Pipridae</taxon>
        <taxon>Lepidothrix</taxon>
    </lineage>
</organism>
<dbReference type="InterPro" id="IPR000008">
    <property type="entry name" value="C2_dom"/>
</dbReference>
<dbReference type="InterPro" id="IPR011011">
    <property type="entry name" value="Znf_FYVE_PHD"/>
</dbReference>
<dbReference type="PROSITE" id="PS50106">
    <property type="entry name" value="PDZ"/>
    <property type="match status" value="1"/>
</dbReference>
<accession>A0A6J0GJE4</accession>
<feature type="compositionally biased region" description="Low complexity" evidence="10">
    <location>
        <begin position="1268"/>
        <end position="1286"/>
    </location>
</feature>
<feature type="region of interest" description="Disordered" evidence="10">
    <location>
        <begin position="918"/>
        <end position="1040"/>
    </location>
</feature>
<evidence type="ECO:0000259" key="13">
    <source>
        <dbReference type="PROSITE" id="PS50178"/>
    </source>
</evidence>
<dbReference type="CDD" id="cd04028">
    <property type="entry name" value="C2B_RIM1alpha"/>
    <property type="match status" value="1"/>
</dbReference>
<keyword evidence="3" id="KW-0677">Repeat</keyword>
<feature type="region of interest" description="Disordered" evidence="10">
    <location>
        <begin position="43"/>
        <end position="69"/>
    </location>
</feature>
<evidence type="ECO:0000259" key="12">
    <source>
        <dbReference type="PROSITE" id="PS50106"/>
    </source>
</evidence>
<dbReference type="RefSeq" id="XP_017661949.1">
    <property type="nucleotide sequence ID" value="XM_017806460.1"/>
</dbReference>
<evidence type="ECO:0000256" key="7">
    <source>
        <dbReference type="ARBA" id="ARBA00023018"/>
    </source>
</evidence>
<dbReference type="GO" id="GO:0008270">
    <property type="term" value="F:zinc ion binding"/>
    <property type="evidence" value="ECO:0007669"/>
    <property type="project" value="UniProtKB-KW"/>
</dbReference>
<keyword evidence="1" id="KW-0597">Phosphoprotein</keyword>
<dbReference type="InterPro" id="IPR036034">
    <property type="entry name" value="PDZ_sf"/>
</dbReference>
<dbReference type="Pfam" id="PF00168">
    <property type="entry name" value="C2"/>
    <property type="match status" value="2"/>
</dbReference>
<reference evidence="16" key="1">
    <citation type="submission" date="2025-08" db="UniProtKB">
        <authorList>
            <consortium name="RefSeq"/>
        </authorList>
    </citation>
    <scope>IDENTIFICATION</scope>
</reference>
<dbReference type="SUPFAM" id="SSF57903">
    <property type="entry name" value="FYVE/PHD zinc finger"/>
    <property type="match status" value="1"/>
</dbReference>
<dbReference type="Gene3D" id="3.30.40.10">
    <property type="entry name" value="Zinc/RING finger domain, C3HC4 (zinc finger)"/>
    <property type="match status" value="1"/>
</dbReference>
<evidence type="ECO:0000259" key="14">
    <source>
        <dbReference type="PROSITE" id="PS50916"/>
    </source>
</evidence>
<dbReference type="PANTHER" id="PTHR12157">
    <property type="entry name" value="REGULATING SYNAPTIC MEMBRANE EXOCYTOSIS PROTEIN"/>
    <property type="match status" value="1"/>
</dbReference>
<dbReference type="GO" id="GO:0048791">
    <property type="term" value="P:calcium ion-regulated exocytosis of neurotransmitter"/>
    <property type="evidence" value="ECO:0007669"/>
    <property type="project" value="TreeGrafter"/>
</dbReference>
<dbReference type="PROSITE" id="PS50916">
    <property type="entry name" value="RABBD"/>
    <property type="match status" value="1"/>
</dbReference>
<evidence type="ECO:0000256" key="1">
    <source>
        <dbReference type="ARBA" id="ARBA00022553"/>
    </source>
</evidence>
<dbReference type="InterPro" id="IPR039032">
    <property type="entry name" value="Rim-like"/>
</dbReference>
<evidence type="ECO:0000256" key="10">
    <source>
        <dbReference type="SAM" id="MobiDB-lite"/>
    </source>
</evidence>
<evidence type="ECO:0000313" key="15">
    <source>
        <dbReference type="Proteomes" id="UP000504624"/>
    </source>
</evidence>
<dbReference type="GO" id="GO:0042391">
    <property type="term" value="P:regulation of membrane potential"/>
    <property type="evidence" value="ECO:0007669"/>
    <property type="project" value="TreeGrafter"/>
</dbReference>
<feature type="compositionally biased region" description="Basic and acidic residues" evidence="10">
    <location>
        <begin position="421"/>
        <end position="445"/>
    </location>
</feature>
<feature type="domain" description="PDZ" evidence="12">
    <location>
        <begin position="632"/>
        <end position="718"/>
    </location>
</feature>
<dbReference type="SUPFAM" id="SSF49562">
    <property type="entry name" value="C2 domain (Calcium/lipid-binding domain, CaLB)"/>
    <property type="match status" value="2"/>
</dbReference>
<dbReference type="Gene3D" id="2.30.42.10">
    <property type="match status" value="1"/>
</dbReference>
<dbReference type="GO" id="GO:0044325">
    <property type="term" value="F:transmembrane transporter binding"/>
    <property type="evidence" value="ECO:0007669"/>
    <property type="project" value="TreeGrafter"/>
</dbReference>
<feature type="compositionally biased region" description="Basic and acidic residues" evidence="10">
    <location>
        <begin position="43"/>
        <end position="63"/>
    </location>
</feature>
<feature type="compositionally biased region" description="Basic and acidic residues" evidence="10">
    <location>
        <begin position="1094"/>
        <end position="1116"/>
    </location>
</feature>
<comment type="subcellular location">
    <subcellularLocation>
        <location evidence="8">Synapse</location>
    </subcellularLocation>
</comment>
<evidence type="ECO:0000259" key="11">
    <source>
        <dbReference type="PROSITE" id="PS50004"/>
    </source>
</evidence>
<feature type="region of interest" description="Disordered" evidence="10">
    <location>
        <begin position="726"/>
        <end position="757"/>
    </location>
</feature>
<keyword evidence="4 9" id="KW-0863">Zinc-finger</keyword>
<protein>
    <submittedName>
        <fullName evidence="16">Regulating synaptic membrane exocytosis protein 2 isoform X12</fullName>
    </submittedName>
</protein>
<dbReference type="GO" id="GO:0006886">
    <property type="term" value="P:intracellular protein transport"/>
    <property type="evidence" value="ECO:0007669"/>
    <property type="project" value="InterPro"/>
</dbReference>
<dbReference type="Pfam" id="PF00595">
    <property type="entry name" value="PDZ"/>
    <property type="match status" value="1"/>
</dbReference>
<feature type="compositionally biased region" description="Basic and acidic residues" evidence="10">
    <location>
        <begin position="486"/>
        <end position="503"/>
    </location>
</feature>
<dbReference type="InterPro" id="IPR035892">
    <property type="entry name" value="C2_domain_sf"/>
</dbReference>
<keyword evidence="5" id="KW-0221">Differentiation</keyword>
<dbReference type="OrthoDB" id="420032at2759"/>
<dbReference type="CDD" id="cd06714">
    <property type="entry name" value="PDZ_RIM-like"/>
    <property type="match status" value="1"/>
</dbReference>
<feature type="compositionally biased region" description="Low complexity" evidence="10">
    <location>
        <begin position="1138"/>
        <end position="1159"/>
    </location>
</feature>
<dbReference type="CTD" id="9699"/>
<dbReference type="FunFam" id="2.60.40.150:FF:000001">
    <property type="entry name" value="Regulating synaptic membrane exocytosis 3, isoform CRA_a"/>
    <property type="match status" value="1"/>
</dbReference>
<feature type="region of interest" description="Disordered" evidence="10">
    <location>
        <begin position="1370"/>
        <end position="1397"/>
    </location>
</feature>
<feature type="compositionally biased region" description="Basic and acidic residues" evidence="10">
    <location>
        <begin position="1173"/>
        <end position="1184"/>
    </location>
</feature>
<dbReference type="SUPFAM" id="SSF50156">
    <property type="entry name" value="PDZ domain-like"/>
    <property type="match status" value="1"/>
</dbReference>
<dbReference type="GO" id="GO:0048788">
    <property type="term" value="C:cytoskeleton of presynaptic active zone"/>
    <property type="evidence" value="ECO:0007669"/>
    <property type="project" value="TreeGrafter"/>
</dbReference>
<dbReference type="InterPro" id="IPR013083">
    <property type="entry name" value="Znf_RING/FYVE/PHD"/>
</dbReference>
<feature type="region of interest" description="Disordered" evidence="10">
    <location>
        <begin position="1080"/>
        <end position="1356"/>
    </location>
</feature>
<dbReference type="SMART" id="SM00239">
    <property type="entry name" value="C2"/>
    <property type="match status" value="2"/>
</dbReference>
<evidence type="ECO:0000256" key="2">
    <source>
        <dbReference type="ARBA" id="ARBA00022723"/>
    </source>
</evidence>
<feature type="compositionally biased region" description="Polar residues" evidence="10">
    <location>
        <begin position="1008"/>
        <end position="1019"/>
    </location>
</feature>
<dbReference type="InterPro" id="IPR054386">
    <property type="entry name" value="RIM_Znf"/>
</dbReference>
<dbReference type="Pfam" id="PF22601">
    <property type="entry name" value="RIM2a_ZnF"/>
    <property type="match status" value="1"/>
</dbReference>
<feature type="compositionally biased region" description="Basic and acidic residues" evidence="10">
    <location>
        <begin position="284"/>
        <end position="298"/>
    </location>
</feature>
<dbReference type="InterPro" id="IPR001478">
    <property type="entry name" value="PDZ"/>
</dbReference>
<dbReference type="FunFam" id="2.30.42.10:FF:000003">
    <property type="entry name" value="Regulating synaptic membrane exocytosis protein 1, putative"/>
    <property type="match status" value="1"/>
</dbReference>
<feature type="compositionally biased region" description="Basic residues" evidence="10">
    <location>
        <begin position="539"/>
        <end position="548"/>
    </location>
</feature>
<feature type="compositionally biased region" description="Polar residues" evidence="10">
    <location>
        <begin position="463"/>
        <end position="474"/>
    </location>
</feature>
<sequence>MSAPAGPRSGPAAPQPPPAPQPEMPDLSHLTEEERKIILAVMDRQKKEEEKEQSVLKVKEEQKPQSTQWFPFSGITELVNNVLQPQQKQQNEKEPQTKLHQQFEMYKEQVKKMGEESQQQQEQKGDAPTCGICHKTKFADGCGHNCSYCQTKFCARCGGRVSLRSNKEDKVVMWVCNLCRKQQEILTKSGAWFYNSGSHAPQQPDQEGIRALRNEEAPQEKKAKLQEHPQYQGPPGDISTQALDKNRSQGLTRQDSIKNGSGVKHQVTSDTTSDRKRSPSISREQNRRYEQRDERDEYSQYATSDSAMPRSPSDYSDRRSQRGPQLYEEPELGDYRDSNRRSRRRSKEYPVEEEDAQNREEYERQRREEEYQARYRSDPNLARYPVKPQPYEEQMRIHAEVSRARHERRHSDVSLANTELEDSRMSMLRMERPSRQRSVSERRAAMENQRSYSMERTREAQGPSPNRQRTTNHSPPTPRRSPIPLERPDMRRSDSLRKQHHLDPNSAVRKTKREKMETMLRNDSLSSDQSESIRPPPPKPHKTKKGGKMRQVSLSSSEEELASTPEYTSCDDVEIESESVSEKGDMDYNWLDHTSWHSSEASPMSLHPVTWQPSKDGDRLIGRILLNKRLKDGSVPRDSGAMLGLKVVGGKMTESGRLCAFITKVKKGSLADTVGHLRPGDEVLEWNGRLLQGATFEEVYNIILESKPEPQVELVVSRPIGDIPRIPDSTHAQLESSSSSFESQKMDRPSISVTSPMSPGMLRDVPQFLSGQLSSQSLSRRTTPFVPRVQIKLWYDKVGHQLIVTILGAKDLPSREDGRPRNPYVKIYFLPDRSDKNKRRTKTVKKTLEPKWNQTFIYSPVHRREFRERMLEITLWDQARVREEESEFLGEILIELETALLDDEPHWYKLQTHDVSSLPLPHPSPYLPRRQLHGESPTRRLQNKGLYSYNSGSKRISDSEVSDYDCDDGIGVVSGSPHRGDSIGRTRSWSPSVPPPQSRNVDQGPRGTRSTAAHYNTLNRMDRHRVIDDHYSRDRERRTRQERRVPISYYDDTAYTPERWYNGASSWADHVVNGSAEKYGNCEAADRQPYQRSRSTEQRPMLERTNSRSRSTERPDSNLIRSMPSLMTGRSAPPSPALPRSHPRSGSVQTSPSSTPVVGRRGRQLPQLPPKGTLERNNGDKEIESYEEEAESSRRRNSEEKKADPENGDTGAMDVEERNRQMKMSKYKQVAGSDSRLEQDYHSKYRSGRDPHRGSDNVSNKSSDSDVSDVSAVSRTSSASRFSSTSYMSVQSERPRGNKKISVFTSKMQSRQMGVSGKNMTKSTSISGDMYTLEKNDGSQSDTAVGTVGGGSKKRRSSIGAKMVAIVGLSRKSRSTSQLSQTEAGGKKLRSTVQRSTETGLAVEMRNWMTRQASRESTDGSMNSYSSEGNLIFPGVRLAADSQFSDFLDGLGPAQLVGRQTLATPSMGDIQVGMMDKKGQLEVEIIRARGLVVKPGSKTLPAPYVKVYLLENGVCIAKKKTKVARKTLEPLYQQLLSFEESPQGKVLQIIVWGDYGRMDHKSFMGVAQILLDELDLSNMVIGWFKLFPPSSLVDPTLAPLTRRASQSSLESSTGPSYSRS</sequence>
<feature type="compositionally biased region" description="Basic and acidic residues" evidence="10">
    <location>
        <begin position="356"/>
        <end position="377"/>
    </location>
</feature>
<dbReference type="SMART" id="SM00228">
    <property type="entry name" value="PDZ"/>
    <property type="match status" value="1"/>
</dbReference>
<dbReference type="GeneID" id="108493259"/>
<feature type="compositionally biased region" description="Polar residues" evidence="10">
    <location>
        <begin position="521"/>
        <end position="532"/>
    </location>
</feature>
<evidence type="ECO:0000256" key="6">
    <source>
        <dbReference type="ARBA" id="ARBA00022833"/>
    </source>
</evidence>
<evidence type="ECO:0000256" key="5">
    <source>
        <dbReference type="ARBA" id="ARBA00022782"/>
    </source>
</evidence>
<dbReference type="PROSITE" id="PS50004">
    <property type="entry name" value="C2"/>
    <property type="match status" value="2"/>
</dbReference>
<feature type="compositionally biased region" description="Low complexity" evidence="10">
    <location>
        <begin position="1"/>
        <end position="12"/>
    </location>
</feature>
<feature type="compositionally biased region" description="Polar residues" evidence="10">
    <location>
        <begin position="238"/>
        <end position="259"/>
    </location>
</feature>
<feature type="compositionally biased region" description="Basic and acidic residues" evidence="10">
    <location>
        <begin position="1020"/>
        <end position="1040"/>
    </location>
</feature>
<dbReference type="Proteomes" id="UP000504624">
    <property type="component" value="Unplaced"/>
</dbReference>
<dbReference type="PROSITE" id="PS50178">
    <property type="entry name" value="ZF_FYVE"/>
    <property type="match status" value="1"/>
</dbReference>
<feature type="domain" description="RabBD" evidence="14">
    <location>
        <begin position="24"/>
        <end position="196"/>
    </location>
</feature>
<feature type="region of interest" description="Disordered" evidence="10">
    <location>
        <begin position="1"/>
        <end position="31"/>
    </location>
</feature>
<dbReference type="CDD" id="cd04031">
    <property type="entry name" value="C2A_RIM1alpha"/>
    <property type="match status" value="1"/>
</dbReference>
<feature type="compositionally biased region" description="Basic and acidic residues" evidence="10">
    <location>
        <begin position="215"/>
        <end position="227"/>
    </location>
</feature>
<keyword evidence="15" id="KW-1185">Reference proteome</keyword>
<feature type="domain" description="FYVE-type" evidence="13">
    <location>
        <begin position="124"/>
        <end position="184"/>
    </location>
</feature>